<accession>A0A0G9K6Z7</accession>
<feature type="transmembrane region" description="Helical" evidence="9">
    <location>
        <begin position="372"/>
        <end position="397"/>
    </location>
</feature>
<feature type="transmembrane region" description="Helical" evidence="9">
    <location>
        <begin position="481"/>
        <end position="506"/>
    </location>
</feature>
<dbReference type="Proteomes" id="UP000035514">
    <property type="component" value="Unassembled WGS sequence"/>
</dbReference>
<dbReference type="PIRSF" id="PIRSF001294">
    <property type="entry name" value="K_ATPaseA"/>
    <property type="match status" value="1"/>
</dbReference>
<evidence type="ECO:0000256" key="3">
    <source>
        <dbReference type="ARBA" id="ARBA00022538"/>
    </source>
</evidence>
<dbReference type="GO" id="GO:0030955">
    <property type="term" value="F:potassium ion binding"/>
    <property type="evidence" value="ECO:0007669"/>
    <property type="project" value="UniProtKB-UniRule"/>
</dbReference>
<dbReference type="PANTHER" id="PTHR30607:SF2">
    <property type="entry name" value="POTASSIUM-TRANSPORTING ATPASE POTASSIUM-BINDING SUBUNIT"/>
    <property type="match status" value="1"/>
</dbReference>
<feature type="transmembrane region" description="Helical" evidence="9">
    <location>
        <begin position="283"/>
        <end position="302"/>
    </location>
</feature>
<feature type="transmembrane region" description="Helical" evidence="9">
    <location>
        <begin position="254"/>
        <end position="271"/>
    </location>
</feature>
<dbReference type="PATRIC" id="fig|1447256.3.peg.1213"/>
<evidence type="ECO:0000256" key="4">
    <source>
        <dbReference type="ARBA" id="ARBA00022692"/>
    </source>
</evidence>
<comment type="similarity">
    <text evidence="9">Belongs to the KdpA family.</text>
</comment>
<evidence type="ECO:0000256" key="5">
    <source>
        <dbReference type="ARBA" id="ARBA00022958"/>
    </source>
</evidence>
<comment type="subunit">
    <text evidence="9">The system is composed of three essential subunits: KdpA, KdpB and KdpC.</text>
</comment>
<evidence type="ECO:0000256" key="6">
    <source>
        <dbReference type="ARBA" id="ARBA00022989"/>
    </source>
</evidence>
<comment type="caution">
    <text evidence="10">The sequence shown here is derived from an EMBL/GenBank/DDBJ whole genome shotgun (WGS) entry which is preliminary data.</text>
</comment>
<organism evidence="10 11">
    <name type="scientific">Aliarcobacter butzleri L348</name>
    <dbReference type="NCBI Taxonomy" id="1447256"/>
    <lineage>
        <taxon>Bacteria</taxon>
        <taxon>Pseudomonadati</taxon>
        <taxon>Campylobacterota</taxon>
        <taxon>Epsilonproteobacteria</taxon>
        <taxon>Campylobacterales</taxon>
        <taxon>Arcobacteraceae</taxon>
        <taxon>Aliarcobacter</taxon>
    </lineage>
</organism>
<dbReference type="AlphaFoldDB" id="A0A0G9K6Z7"/>
<dbReference type="PANTHER" id="PTHR30607">
    <property type="entry name" value="POTASSIUM-TRANSPORTING ATPASE A CHAIN"/>
    <property type="match status" value="1"/>
</dbReference>
<feature type="transmembrane region" description="Helical" evidence="9">
    <location>
        <begin position="527"/>
        <end position="554"/>
    </location>
</feature>
<feature type="transmembrane region" description="Helical" evidence="9">
    <location>
        <begin position="130"/>
        <end position="155"/>
    </location>
</feature>
<keyword evidence="7 9" id="KW-0406">Ion transport</keyword>
<keyword evidence="8 9" id="KW-0472">Membrane</keyword>
<gene>
    <name evidence="9" type="primary">kdpA</name>
    <name evidence="10" type="ORF">AA20_06225</name>
</gene>
<dbReference type="HAMAP" id="MF_00275">
    <property type="entry name" value="KdpA"/>
    <property type="match status" value="1"/>
</dbReference>
<feature type="transmembrane region" description="Helical" evidence="9">
    <location>
        <begin position="6"/>
        <end position="28"/>
    </location>
</feature>
<keyword evidence="1 9" id="KW-0813">Transport</keyword>
<dbReference type="GO" id="GO:0008556">
    <property type="term" value="F:P-type potassium transmembrane transporter activity"/>
    <property type="evidence" value="ECO:0007669"/>
    <property type="project" value="InterPro"/>
</dbReference>
<feature type="transmembrane region" description="Helical" evidence="9">
    <location>
        <begin position="176"/>
        <end position="196"/>
    </location>
</feature>
<proteinExistence type="inferred from homology"/>
<protein>
    <recommendedName>
        <fullName evidence="9">Potassium-transporting ATPase potassium-binding subunit</fullName>
    </recommendedName>
    <alternativeName>
        <fullName evidence="9">ATP phosphohydrolase [potassium-transporting] A chain</fullName>
    </alternativeName>
    <alternativeName>
        <fullName evidence="9">Potassium-binding and translocating subunit A</fullName>
    </alternativeName>
    <alternativeName>
        <fullName evidence="9">Potassium-translocating ATPase A chain</fullName>
    </alternativeName>
</protein>
<dbReference type="EMBL" id="JAIQ01000089">
    <property type="protein sequence ID" value="KLE00008.1"/>
    <property type="molecule type" value="Genomic_DNA"/>
</dbReference>
<dbReference type="NCBIfam" id="TIGR00680">
    <property type="entry name" value="kdpA"/>
    <property type="match status" value="1"/>
</dbReference>
<keyword evidence="6 9" id="KW-1133">Transmembrane helix</keyword>
<dbReference type="RefSeq" id="WP_046991902.1">
    <property type="nucleotide sequence ID" value="NZ_JAIQ01000089.1"/>
</dbReference>
<evidence type="ECO:0000256" key="9">
    <source>
        <dbReference type="HAMAP-Rule" id="MF_00275"/>
    </source>
</evidence>
<evidence type="ECO:0000313" key="10">
    <source>
        <dbReference type="EMBL" id="KLE00008.1"/>
    </source>
</evidence>
<dbReference type="Pfam" id="PF03814">
    <property type="entry name" value="KdpA"/>
    <property type="match status" value="1"/>
</dbReference>
<evidence type="ECO:0000313" key="11">
    <source>
        <dbReference type="Proteomes" id="UP000035514"/>
    </source>
</evidence>
<name>A0A0G9K6Z7_9BACT</name>
<reference evidence="10 11" key="1">
    <citation type="submission" date="2014-01" db="EMBL/GenBank/DDBJ databases">
        <title>Development of a Comparative Genomic Fingerprinting Assay for High Resolution Genotyping of Arcobacter butzleri.</title>
        <authorList>
            <person name="Webb A.L."/>
            <person name="Inglis G.D."/>
            <person name="Kruczkiewicz P."/>
            <person name="Selinger L.B."/>
            <person name="Taboada E.N."/>
        </authorList>
    </citation>
    <scope>NUCLEOTIDE SEQUENCE [LARGE SCALE GENOMIC DNA]</scope>
    <source>
        <strain evidence="10 11">L348</strain>
    </source>
</reference>
<keyword evidence="2 9" id="KW-1003">Cell membrane</keyword>
<feature type="transmembrane region" description="Helical" evidence="9">
    <location>
        <begin position="417"/>
        <end position="437"/>
    </location>
</feature>
<keyword evidence="4 9" id="KW-0812">Transmembrane</keyword>
<evidence type="ECO:0000256" key="7">
    <source>
        <dbReference type="ARBA" id="ARBA00023065"/>
    </source>
</evidence>
<feature type="transmembrane region" description="Helical" evidence="9">
    <location>
        <begin position="66"/>
        <end position="87"/>
    </location>
</feature>
<comment type="subcellular location">
    <subcellularLocation>
        <location evidence="9">Cell membrane</location>
        <topology evidence="9">Multi-pass membrane protein</topology>
    </subcellularLocation>
</comment>
<keyword evidence="5 9" id="KW-0630">Potassium</keyword>
<comment type="function">
    <text evidence="9">Part of the high-affinity ATP-driven potassium transport (or Kdp) system, which catalyzes the hydrolysis of ATP coupled with the electrogenic transport of potassium into the cytoplasm. This subunit binds the extracellular potassium ions and delivers the ions to the membrane domain of KdpB through an intramembrane tunnel.</text>
</comment>
<keyword evidence="3 9" id="KW-0633">Potassium transport</keyword>
<evidence type="ECO:0000256" key="2">
    <source>
        <dbReference type="ARBA" id="ARBA00022475"/>
    </source>
</evidence>
<dbReference type="InterPro" id="IPR004623">
    <property type="entry name" value="KdpA"/>
</dbReference>
<evidence type="ECO:0000256" key="1">
    <source>
        <dbReference type="ARBA" id="ARBA00022448"/>
    </source>
</evidence>
<dbReference type="GO" id="GO:0005886">
    <property type="term" value="C:plasma membrane"/>
    <property type="evidence" value="ECO:0007669"/>
    <property type="project" value="UniProtKB-SubCell"/>
</dbReference>
<sequence length="565" mass="60805">MEELDMVLFALFAILVVIFGFFLGNYIYKIFDGKQTFLDPIVSPIENILFRISGIDSRKSQSFKEYTVSLMVFNILGIFALFFMLFFQNMFPLNPQNFSNLSWHLAFNTAISFVTNTNWQSYGGESTMSYFSQMVGLSIQNFLSAATGAAVAVALMRGLTGRGIGNFYVDMTKTTLRLLLPIALICAVFFMSQGVIQTLAPYIDVTTIEGVKQTLAMGPVASQEAIKLLGTNGGGFFNVNSAHPFENPNELTNFIQIFSIFLIPVALLFTYGKFAGNRREGIAIFWAMALLFALTLGGTYYAESQGNAMLSSLGVENGPSMEGKEVRFALGASSLFATVTTAASCGAVNSMHDSYSPLAGGTMMLQMMVGEVIFGGVGAGFYAMIVYVLLSMFMIGLMVGKTPMYLGKKIEAYEIKAVIIALLLPSMAILGFSAIAANCADGLAGLNNAGPHGLGEILYAYTSAAANNGSAFAGLTANTPFYNITLAIAMFIGRFGVIIPMIAIAVNMSNKKTYTLSSGSVKSDNTTFTIFLAFTILILGALTFLPALTFTAIAEHVLMLSGKLY</sequence>
<evidence type="ECO:0000256" key="8">
    <source>
        <dbReference type="ARBA" id="ARBA00023136"/>
    </source>
</evidence>